<dbReference type="Proteomes" id="UP000176005">
    <property type="component" value="Unassembled WGS sequence"/>
</dbReference>
<keyword evidence="2" id="KW-1185">Reference proteome</keyword>
<dbReference type="EMBL" id="LJGW01000139">
    <property type="protein sequence ID" value="OEV12471.1"/>
    <property type="molecule type" value="Genomic_DNA"/>
</dbReference>
<organism evidence="1 2">
    <name type="scientific">Streptomyces nanshensis</name>
    <dbReference type="NCBI Taxonomy" id="518642"/>
    <lineage>
        <taxon>Bacteria</taxon>
        <taxon>Bacillati</taxon>
        <taxon>Actinomycetota</taxon>
        <taxon>Actinomycetes</taxon>
        <taxon>Kitasatosporales</taxon>
        <taxon>Streptomycetaceae</taxon>
        <taxon>Streptomyces</taxon>
    </lineage>
</organism>
<proteinExistence type="predicted"/>
<sequence>MLDLGIGEAVRTLLGPEGMARCRATAWFSGTCAHCGDPLEAERTNLSVGDVDLRQQDDDKTRTAALRRAAQTGRLVGARVAVGGPPEQAV</sequence>
<evidence type="ECO:0000313" key="2">
    <source>
        <dbReference type="Proteomes" id="UP000176005"/>
    </source>
</evidence>
<evidence type="ECO:0000313" key="1">
    <source>
        <dbReference type="EMBL" id="OEV12471.1"/>
    </source>
</evidence>
<name>A0A1E7L8P4_9ACTN</name>
<dbReference type="RefSeq" id="WP_070016086.1">
    <property type="nucleotide sequence ID" value="NZ_LJGW01000139.1"/>
</dbReference>
<accession>A0A1E7L8P4</accession>
<gene>
    <name evidence="1" type="ORF">AN218_08130</name>
</gene>
<dbReference type="AlphaFoldDB" id="A0A1E7L8P4"/>
<comment type="caution">
    <text evidence="1">The sequence shown here is derived from an EMBL/GenBank/DDBJ whole genome shotgun (WGS) entry which is preliminary data.</text>
</comment>
<protein>
    <submittedName>
        <fullName evidence="1">Uncharacterized protein</fullName>
    </submittedName>
</protein>
<reference evidence="1 2" key="1">
    <citation type="journal article" date="2016" name="Front. Microbiol.">
        <title>Comparative Genomics Analysis of Streptomyces Species Reveals Their Adaptation to the Marine Environment and Their Diversity at the Genomic Level.</title>
        <authorList>
            <person name="Tian X."/>
            <person name="Zhang Z."/>
            <person name="Yang T."/>
            <person name="Chen M."/>
            <person name="Li J."/>
            <person name="Chen F."/>
            <person name="Yang J."/>
            <person name="Li W."/>
            <person name="Zhang B."/>
            <person name="Zhang Z."/>
            <person name="Wu J."/>
            <person name="Zhang C."/>
            <person name="Long L."/>
            <person name="Xiao J."/>
        </authorList>
    </citation>
    <scope>NUCLEOTIDE SEQUENCE [LARGE SCALE GENOMIC DNA]</scope>
    <source>
        <strain evidence="1 2">SCSIO 10429</strain>
    </source>
</reference>